<proteinExistence type="predicted"/>
<reference evidence="1" key="1">
    <citation type="journal article" date="2014" name="Front. Microbiol.">
        <title>High frequency of phylogenetically diverse reductive dehalogenase-homologous genes in deep subseafloor sedimentary metagenomes.</title>
        <authorList>
            <person name="Kawai M."/>
            <person name="Futagami T."/>
            <person name="Toyoda A."/>
            <person name="Takaki Y."/>
            <person name="Nishi S."/>
            <person name="Hori S."/>
            <person name="Arai W."/>
            <person name="Tsubouchi T."/>
            <person name="Morono Y."/>
            <person name="Uchiyama I."/>
            <person name="Ito T."/>
            <person name="Fujiyama A."/>
            <person name="Inagaki F."/>
            <person name="Takami H."/>
        </authorList>
    </citation>
    <scope>NUCLEOTIDE SEQUENCE</scope>
    <source>
        <strain evidence="1">Expedition CK06-06</strain>
    </source>
</reference>
<name>X1L261_9ZZZZ</name>
<organism evidence="1">
    <name type="scientific">marine sediment metagenome</name>
    <dbReference type="NCBI Taxonomy" id="412755"/>
    <lineage>
        <taxon>unclassified sequences</taxon>
        <taxon>metagenomes</taxon>
        <taxon>ecological metagenomes</taxon>
    </lineage>
</organism>
<sequence length="80" mass="9197">MVRIWGLTRKKTRELLEEMVEIGDVQVEKDPKTGVLKYKLIQERVKFWMGNKGVLAIPVGIVQVVEITRRASESEVSKND</sequence>
<dbReference type="AlphaFoldDB" id="X1L261"/>
<accession>X1L261</accession>
<comment type="caution">
    <text evidence="1">The sequence shown here is derived from an EMBL/GenBank/DDBJ whole genome shotgun (WGS) entry which is preliminary data.</text>
</comment>
<gene>
    <name evidence="1" type="ORF">S06H3_22267</name>
</gene>
<dbReference type="EMBL" id="BARV01011864">
    <property type="protein sequence ID" value="GAI13043.1"/>
    <property type="molecule type" value="Genomic_DNA"/>
</dbReference>
<protein>
    <submittedName>
        <fullName evidence="1">Uncharacterized protein</fullName>
    </submittedName>
</protein>
<evidence type="ECO:0000313" key="1">
    <source>
        <dbReference type="EMBL" id="GAI13043.1"/>
    </source>
</evidence>